<sequence>MAFDCEHTLKGKRQEARGKRVKKAGILLSNKKRPYRFTSQIQTLYIFSCSGDPLFPTPDSRLPTP</sequence>
<evidence type="ECO:0000313" key="1">
    <source>
        <dbReference type="EMBL" id="WAN69435.1"/>
    </source>
</evidence>
<accession>A0A9Q9STM1</accession>
<organism evidence="1">
    <name type="scientific">Moorena producens (strain JHB)</name>
    <dbReference type="NCBI Taxonomy" id="1454205"/>
    <lineage>
        <taxon>Bacteria</taxon>
        <taxon>Bacillati</taxon>
        <taxon>Cyanobacteriota</taxon>
        <taxon>Cyanophyceae</taxon>
        <taxon>Coleofasciculales</taxon>
        <taxon>Coleofasciculaceae</taxon>
        <taxon>Moorena</taxon>
    </lineage>
</organism>
<dbReference type="EMBL" id="CP017708">
    <property type="protein sequence ID" value="WAN69435.1"/>
    <property type="molecule type" value="Genomic_DNA"/>
</dbReference>
<proteinExistence type="predicted"/>
<reference evidence="1" key="1">
    <citation type="journal article" date="2017" name="Proc. Natl. Acad. Sci. U.S.A.">
        <title>Comparative genomics uncovers the prolific and distinctive metabolic potential of the cyanobacterial genus Moorea.</title>
        <authorList>
            <person name="Leao T."/>
            <person name="Castelao G."/>
            <person name="Korobeynikov A."/>
            <person name="Monroe E.A."/>
            <person name="Podell S."/>
            <person name="Glukhov E."/>
            <person name="Allen E.E."/>
            <person name="Gerwick W.H."/>
            <person name="Gerwick L."/>
        </authorList>
    </citation>
    <scope>NUCLEOTIDE SEQUENCE</scope>
    <source>
        <strain evidence="1">JHB</strain>
    </source>
</reference>
<protein>
    <submittedName>
        <fullName evidence="1">Uncharacterized protein</fullName>
    </submittedName>
</protein>
<dbReference type="AlphaFoldDB" id="A0A9Q9STM1"/>
<name>A0A9Q9STM1_MOOP1</name>
<gene>
    <name evidence="1" type="ORF">BJP36_35685</name>
</gene>
<dbReference type="Proteomes" id="UP000176944">
    <property type="component" value="Chromosome"/>
</dbReference>
<reference evidence="1" key="2">
    <citation type="submission" date="2022-10" db="EMBL/GenBank/DDBJ databases">
        <authorList>
            <person name="Ngo T.-E."/>
        </authorList>
    </citation>
    <scope>NUCLEOTIDE SEQUENCE</scope>
    <source>
        <strain evidence="1">JHB</strain>
    </source>
</reference>